<dbReference type="EMBL" id="VBOY01000062">
    <property type="protein sequence ID" value="TMQ66101.1"/>
    <property type="molecule type" value="Genomic_DNA"/>
</dbReference>
<dbReference type="AlphaFoldDB" id="A0A538TR42"/>
<evidence type="ECO:0008006" key="3">
    <source>
        <dbReference type="Google" id="ProtNLM"/>
    </source>
</evidence>
<evidence type="ECO:0000313" key="1">
    <source>
        <dbReference type="EMBL" id="TMQ66101.1"/>
    </source>
</evidence>
<comment type="caution">
    <text evidence="1">The sequence shown here is derived from an EMBL/GenBank/DDBJ whole genome shotgun (WGS) entry which is preliminary data.</text>
</comment>
<proteinExistence type="predicted"/>
<gene>
    <name evidence="1" type="ORF">E6K78_06880</name>
</gene>
<evidence type="ECO:0000313" key="2">
    <source>
        <dbReference type="Proteomes" id="UP000316609"/>
    </source>
</evidence>
<dbReference type="SUPFAM" id="SSF109854">
    <property type="entry name" value="DinB/YfiT-like putative metalloenzymes"/>
    <property type="match status" value="1"/>
</dbReference>
<name>A0A538TR42_UNCEI</name>
<organism evidence="1 2">
    <name type="scientific">Eiseniibacteriota bacterium</name>
    <dbReference type="NCBI Taxonomy" id="2212470"/>
    <lineage>
        <taxon>Bacteria</taxon>
        <taxon>Candidatus Eiseniibacteriota</taxon>
    </lineage>
</organism>
<sequence>MTDRELLRHTVATLAYRAAKTMRGAPTSFATFKPGPTSNTPVEIVTHMGDLLDWALAMATGEPRWNNSTPLPWDDECARFFAAVKTFDDRLASSEPLHYELTRLFQGPVADALTHTGQLAMLRRLYGAPMKGESYNRADIVTGRVGPEQTPADPKYEFD</sequence>
<protein>
    <recommendedName>
        <fullName evidence="3">DinB family protein</fullName>
    </recommendedName>
</protein>
<accession>A0A538TR42</accession>
<dbReference type="InterPro" id="IPR034660">
    <property type="entry name" value="DinB/YfiT-like"/>
</dbReference>
<reference evidence="1 2" key="1">
    <citation type="journal article" date="2019" name="Nat. Microbiol.">
        <title>Mediterranean grassland soil C-N compound turnover is dependent on rainfall and depth, and is mediated by genomically divergent microorganisms.</title>
        <authorList>
            <person name="Diamond S."/>
            <person name="Andeer P.F."/>
            <person name="Li Z."/>
            <person name="Crits-Christoph A."/>
            <person name="Burstein D."/>
            <person name="Anantharaman K."/>
            <person name="Lane K.R."/>
            <person name="Thomas B.C."/>
            <person name="Pan C."/>
            <person name="Northen T.R."/>
            <person name="Banfield J.F."/>
        </authorList>
    </citation>
    <scope>NUCLEOTIDE SEQUENCE [LARGE SCALE GENOMIC DNA]</scope>
    <source>
        <strain evidence="1">WS_8</strain>
    </source>
</reference>
<dbReference type="Proteomes" id="UP000316609">
    <property type="component" value="Unassembled WGS sequence"/>
</dbReference>